<dbReference type="InterPro" id="IPR051081">
    <property type="entry name" value="HTH_MetalResp_TranReg"/>
</dbReference>
<evidence type="ECO:0000256" key="2">
    <source>
        <dbReference type="ARBA" id="ARBA00023125"/>
    </source>
</evidence>
<dbReference type="PANTHER" id="PTHR33154:SF15">
    <property type="entry name" value="REGULATORY PROTEIN ARSR"/>
    <property type="match status" value="1"/>
</dbReference>
<protein>
    <submittedName>
        <fullName evidence="6">ArsR family transcriptional regulator</fullName>
    </submittedName>
</protein>
<evidence type="ECO:0000313" key="6">
    <source>
        <dbReference type="EMBL" id="PFG44183.1"/>
    </source>
</evidence>
<proteinExistence type="predicted"/>
<dbReference type="InterPro" id="IPR036390">
    <property type="entry name" value="WH_DNA-bd_sf"/>
</dbReference>
<dbReference type="InterPro" id="IPR011991">
    <property type="entry name" value="ArsR-like_HTH"/>
</dbReference>
<keyword evidence="2" id="KW-0238">DNA-binding</keyword>
<feature type="domain" description="HTH arsR-type" evidence="5">
    <location>
        <begin position="21"/>
        <end position="134"/>
    </location>
</feature>
<keyword evidence="7" id="KW-1185">Reference proteome</keyword>
<keyword evidence="3" id="KW-0804">Transcription</keyword>
<dbReference type="GO" id="GO:0003700">
    <property type="term" value="F:DNA-binding transcription factor activity"/>
    <property type="evidence" value="ECO:0007669"/>
    <property type="project" value="InterPro"/>
</dbReference>
<evidence type="ECO:0000256" key="1">
    <source>
        <dbReference type="ARBA" id="ARBA00023015"/>
    </source>
</evidence>
<dbReference type="GO" id="GO:0003677">
    <property type="term" value="F:DNA binding"/>
    <property type="evidence" value="ECO:0007669"/>
    <property type="project" value="UniProtKB-KW"/>
</dbReference>
<dbReference type="InterPro" id="IPR036388">
    <property type="entry name" value="WH-like_DNA-bd_sf"/>
</dbReference>
<comment type="caution">
    <text evidence="6">The sequence shown here is derived from an EMBL/GenBank/DDBJ whole genome shotgun (WGS) entry which is preliminary data.</text>
</comment>
<evidence type="ECO:0000256" key="3">
    <source>
        <dbReference type="ARBA" id="ARBA00023163"/>
    </source>
</evidence>
<dbReference type="OrthoDB" id="7945987at2"/>
<keyword evidence="1" id="KW-0805">Transcription regulation</keyword>
<dbReference type="Proteomes" id="UP000224130">
    <property type="component" value="Unassembled WGS sequence"/>
</dbReference>
<dbReference type="SMART" id="SM00418">
    <property type="entry name" value="HTH_ARSR"/>
    <property type="match status" value="1"/>
</dbReference>
<dbReference type="CDD" id="cd00090">
    <property type="entry name" value="HTH_ARSR"/>
    <property type="match status" value="1"/>
</dbReference>
<accession>A0A2A9EZK5</accession>
<dbReference type="PROSITE" id="PS50987">
    <property type="entry name" value="HTH_ARSR_2"/>
    <property type="match status" value="1"/>
</dbReference>
<feature type="region of interest" description="Disordered" evidence="4">
    <location>
        <begin position="1"/>
        <end position="29"/>
    </location>
</feature>
<evidence type="ECO:0000259" key="5">
    <source>
        <dbReference type="PROSITE" id="PS50987"/>
    </source>
</evidence>
<name>A0A2A9EZK5_9MICO</name>
<organism evidence="6 7">
    <name type="scientific">Isoptericola jiangsuensis</name>
    <dbReference type="NCBI Taxonomy" id="548579"/>
    <lineage>
        <taxon>Bacteria</taxon>
        <taxon>Bacillati</taxon>
        <taxon>Actinomycetota</taxon>
        <taxon>Actinomycetes</taxon>
        <taxon>Micrococcales</taxon>
        <taxon>Promicromonosporaceae</taxon>
        <taxon>Isoptericola</taxon>
    </lineage>
</organism>
<feature type="compositionally biased region" description="Low complexity" evidence="4">
    <location>
        <begin position="1"/>
        <end position="19"/>
    </location>
</feature>
<dbReference type="SUPFAM" id="SSF46785">
    <property type="entry name" value="Winged helix' DNA-binding domain"/>
    <property type="match status" value="1"/>
</dbReference>
<evidence type="ECO:0000313" key="7">
    <source>
        <dbReference type="Proteomes" id="UP000224130"/>
    </source>
</evidence>
<dbReference type="InterPro" id="IPR001845">
    <property type="entry name" value="HTH_ArsR_DNA-bd_dom"/>
</dbReference>
<dbReference type="PANTHER" id="PTHR33154">
    <property type="entry name" value="TRANSCRIPTIONAL REGULATOR, ARSR FAMILY"/>
    <property type="match status" value="1"/>
</dbReference>
<sequence length="218" mass="23610">MSDTPAPVEAPAPAEGSAPHTGTTRQPLGPERLKALSHPLRLRILDLLQRHGSLTASGLAELVGESSGSTSYHLRQLERHGFVREVEGKGTARERWWETAPGGYSISSDPDDDLGTRSAKSLVNGELERARQAKIWRLLDVMEQGPGADPRYDAWKDATTLSTISLWATPEQLAGVVEQLQELLETATETLRGQEGVEGAAPVQIHFNAFPVFGDDAV</sequence>
<evidence type="ECO:0000256" key="4">
    <source>
        <dbReference type="SAM" id="MobiDB-lite"/>
    </source>
</evidence>
<dbReference type="Gene3D" id="1.10.10.10">
    <property type="entry name" value="Winged helix-like DNA-binding domain superfamily/Winged helix DNA-binding domain"/>
    <property type="match status" value="1"/>
</dbReference>
<gene>
    <name evidence="6" type="ORF">ATJ88_2901</name>
</gene>
<dbReference type="PRINTS" id="PR00778">
    <property type="entry name" value="HTHARSR"/>
</dbReference>
<dbReference type="Pfam" id="PF12840">
    <property type="entry name" value="HTH_20"/>
    <property type="match status" value="1"/>
</dbReference>
<dbReference type="AlphaFoldDB" id="A0A2A9EZK5"/>
<reference evidence="6 7" key="1">
    <citation type="submission" date="2017-10" db="EMBL/GenBank/DDBJ databases">
        <title>Sequencing the genomes of 1000 actinobacteria strains.</title>
        <authorList>
            <person name="Klenk H.-P."/>
        </authorList>
    </citation>
    <scope>NUCLEOTIDE SEQUENCE [LARGE SCALE GENOMIC DNA]</scope>
    <source>
        <strain evidence="6 7">DSM 21863</strain>
    </source>
</reference>
<dbReference type="RefSeq" id="WP_098465379.1">
    <property type="nucleotide sequence ID" value="NZ_PDJJ01000001.1"/>
</dbReference>
<dbReference type="EMBL" id="PDJJ01000001">
    <property type="protein sequence ID" value="PFG44183.1"/>
    <property type="molecule type" value="Genomic_DNA"/>
</dbReference>